<dbReference type="GO" id="GO:0030170">
    <property type="term" value="F:pyridoxal phosphate binding"/>
    <property type="evidence" value="ECO:0007669"/>
    <property type="project" value="InterPro"/>
</dbReference>
<dbReference type="GO" id="GO:0047298">
    <property type="term" value="F:(S)-3-amino-2-methylpropionate transaminase activity"/>
    <property type="evidence" value="ECO:0007669"/>
    <property type="project" value="UniProtKB-EC"/>
</dbReference>
<evidence type="ECO:0000313" key="17">
    <source>
        <dbReference type="EMBL" id="PDW02387.1"/>
    </source>
</evidence>
<evidence type="ECO:0000313" key="18">
    <source>
        <dbReference type="Proteomes" id="UP000220527"/>
    </source>
</evidence>
<evidence type="ECO:0000256" key="6">
    <source>
        <dbReference type="ARBA" id="ARBA00012912"/>
    </source>
</evidence>
<keyword evidence="7 17" id="KW-0032">Aminotransferase</keyword>
<comment type="cofactor">
    <cofactor evidence="2">
        <name>pyridoxal 5'-phosphate</name>
        <dbReference type="ChEBI" id="CHEBI:597326"/>
    </cofactor>
</comment>
<organism evidence="17 18">
    <name type="scientific">Candidatus Viridilinea mediisalina</name>
    <dbReference type="NCBI Taxonomy" id="2024553"/>
    <lineage>
        <taxon>Bacteria</taxon>
        <taxon>Bacillati</taxon>
        <taxon>Chloroflexota</taxon>
        <taxon>Chloroflexia</taxon>
        <taxon>Chloroflexales</taxon>
        <taxon>Chloroflexineae</taxon>
        <taxon>Oscillochloridaceae</taxon>
        <taxon>Candidatus Viridilinea</taxon>
    </lineage>
</organism>
<dbReference type="InterPro" id="IPR005814">
    <property type="entry name" value="Aminotrans_3"/>
</dbReference>
<evidence type="ECO:0000256" key="9">
    <source>
        <dbReference type="ARBA" id="ARBA00022898"/>
    </source>
</evidence>
<evidence type="ECO:0000256" key="16">
    <source>
        <dbReference type="RuleBase" id="RU003560"/>
    </source>
</evidence>
<dbReference type="Gene3D" id="3.40.640.10">
    <property type="entry name" value="Type I PLP-dependent aspartate aminotransferase-like (Major domain)"/>
    <property type="match status" value="1"/>
</dbReference>
<evidence type="ECO:0000256" key="5">
    <source>
        <dbReference type="ARBA" id="ARBA00012876"/>
    </source>
</evidence>
<dbReference type="AlphaFoldDB" id="A0A2A6RH41"/>
<evidence type="ECO:0000256" key="4">
    <source>
        <dbReference type="ARBA" id="ARBA00008954"/>
    </source>
</evidence>
<name>A0A2A6RH41_9CHLR</name>
<keyword evidence="8 17" id="KW-0808">Transferase</keyword>
<dbReference type="GO" id="GO:0042802">
    <property type="term" value="F:identical protein binding"/>
    <property type="evidence" value="ECO:0007669"/>
    <property type="project" value="TreeGrafter"/>
</dbReference>
<gene>
    <name evidence="17" type="ORF">CJ255_14245</name>
</gene>
<comment type="pathway">
    <text evidence="3">Amino-acid degradation; 4-aminobutanoate degradation.</text>
</comment>
<dbReference type="RefSeq" id="WP_097644771.1">
    <property type="nucleotide sequence ID" value="NZ_NQWI01000070.1"/>
</dbReference>
<dbReference type="NCBIfam" id="NF004426">
    <property type="entry name" value="PRK05769.1"/>
    <property type="match status" value="1"/>
</dbReference>
<dbReference type="Gene3D" id="3.90.1150.10">
    <property type="entry name" value="Aspartate Aminotransferase, domain 1"/>
    <property type="match status" value="1"/>
</dbReference>
<dbReference type="CDD" id="cd00610">
    <property type="entry name" value="OAT_like"/>
    <property type="match status" value="1"/>
</dbReference>
<dbReference type="InterPro" id="IPR050103">
    <property type="entry name" value="Class-III_PLP-dep_AT"/>
</dbReference>
<dbReference type="InterPro" id="IPR015422">
    <property type="entry name" value="PyrdxlP-dep_Trfase_small"/>
</dbReference>
<evidence type="ECO:0000256" key="14">
    <source>
        <dbReference type="ARBA" id="ARBA00048021"/>
    </source>
</evidence>
<evidence type="ECO:0000256" key="3">
    <source>
        <dbReference type="ARBA" id="ARBA00005176"/>
    </source>
</evidence>
<dbReference type="InterPro" id="IPR015424">
    <property type="entry name" value="PyrdxlP-dep_Trfase"/>
</dbReference>
<evidence type="ECO:0000256" key="1">
    <source>
        <dbReference type="ARBA" id="ARBA00001750"/>
    </source>
</evidence>
<dbReference type="InterPro" id="IPR015421">
    <property type="entry name" value="PyrdxlP-dep_Trfase_major"/>
</dbReference>
<comment type="catalytic activity">
    <reaction evidence="14">
        <text>4-aminobutanoate + 2-oxoglutarate = succinate semialdehyde + L-glutamate</text>
        <dbReference type="Rhea" id="RHEA:23352"/>
        <dbReference type="ChEBI" id="CHEBI:16810"/>
        <dbReference type="ChEBI" id="CHEBI:29985"/>
        <dbReference type="ChEBI" id="CHEBI:57706"/>
        <dbReference type="ChEBI" id="CHEBI:59888"/>
        <dbReference type="EC" id="2.6.1.19"/>
    </reaction>
</comment>
<dbReference type="InterPro" id="IPR049704">
    <property type="entry name" value="Aminotrans_3_PPA_site"/>
</dbReference>
<evidence type="ECO:0000256" key="11">
    <source>
        <dbReference type="ARBA" id="ARBA00030204"/>
    </source>
</evidence>
<dbReference type="EC" id="2.6.1.19" evidence="6"/>
<accession>A0A2A6RH41</accession>
<evidence type="ECO:0000256" key="2">
    <source>
        <dbReference type="ARBA" id="ARBA00001933"/>
    </source>
</evidence>
<protein>
    <recommendedName>
        <fullName evidence="12">(S)-3-amino-2-methylpropionate transaminase</fullName>
        <ecNumber evidence="6">2.6.1.19</ecNumber>
        <ecNumber evidence="5">2.6.1.22</ecNumber>
    </recommendedName>
    <alternativeName>
        <fullName evidence="13">GABA aminotransferase</fullName>
    </alternativeName>
    <alternativeName>
        <fullName evidence="11">Gamma-amino-N-butyrate transaminase</fullName>
    </alternativeName>
    <alternativeName>
        <fullName evidence="15">Glutamate:succinic semialdehyde transaminase</fullName>
    </alternativeName>
    <alternativeName>
        <fullName evidence="10">L-AIBAT</fullName>
    </alternativeName>
</protein>
<comment type="caution">
    <text evidence="17">The sequence shown here is derived from an EMBL/GenBank/DDBJ whole genome shotgun (WGS) entry which is preliminary data.</text>
</comment>
<dbReference type="GO" id="GO:0034386">
    <property type="term" value="F:4-aminobutyrate:2-oxoglutarate transaminase activity"/>
    <property type="evidence" value="ECO:0007669"/>
    <property type="project" value="UniProtKB-EC"/>
</dbReference>
<evidence type="ECO:0000256" key="7">
    <source>
        <dbReference type="ARBA" id="ARBA00022576"/>
    </source>
</evidence>
<dbReference type="PROSITE" id="PS00600">
    <property type="entry name" value="AA_TRANSFER_CLASS_3"/>
    <property type="match status" value="1"/>
</dbReference>
<proteinExistence type="inferred from homology"/>
<evidence type="ECO:0000256" key="10">
    <source>
        <dbReference type="ARBA" id="ARBA00029760"/>
    </source>
</evidence>
<evidence type="ECO:0000256" key="15">
    <source>
        <dbReference type="ARBA" id="ARBA00050054"/>
    </source>
</evidence>
<dbReference type="SUPFAM" id="SSF53383">
    <property type="entry name" value="PLP-dependent transferases"/>
    <property type="match status" value="1"/>
</dbReference>
<dbReference type="Proteomes" id="UP000220527">
    <property type="component" value="Unassembled WGS sequence"/>
</dbReference>
<dbReference type="EC" id="2.6.1.22" evidence="5"/>
<keyword evidence="18" id="KW-1185">Reference proteome</keyword>
<dbReference type="FunFam" id="3.40.640.10:FF:000013">
    <property type="entry name" value="4-aminobutyrate aminotransferase"/>
    <property type="match status" value="1"/>
</dbReference>
<reference evidence="18" key="1">
    <citation type="submission" date="2017-08" db="EMBL/GenBank/DDBJ databases">
        <authorList>
            <person name="Grouzdev D.S."/>
            <person name="Gaisin V.A."/>
            <person name="Rysina M.S."/>
            <person name="Gorlenko V.M."/>
        </authorList>
    </citation>
    <scope>NUCLEOTIDE SEQUENCE [LARGE SCALE GENOMIC DNA]</scope>
    <source>
        <strain evidence="18">Kir15-3F</strain>
    </source>
</reference>
<keyword evidence="9 16" id="KW-0663">Pyridoxal phosphate</keyword>
<dbReference type="Pfam" id="PF00202">
    <property type="entry name" value="Aminotran_3"/>
    <property type="match status" value="1"/>
</dbReference>
<dbReference type="PANTHER" id="PTHR11986">
    <property type="entry name" value="AMINOTRANSFERASE CLASS III"/>
    <property type="match status" value="1"/>
</dbReference>
<comment type="similarity">
    <text evidence="4 16">Belongs to the class-III pyridoxal-phosphate-dependent aminotransferase family.</text>
</comment>
<evidence type="ECO:0000256" key="8">
    <source>
        <dbReference type="ARBA" id="ARBA00022679"/>
    </source>
</evidence>
<comment type="catalytic activity">
    <reaction evidence="1">
        <text>(S)-3-amino-2-methylpropanoate + 2-oxoglutarate = 2-methyl-3-oxopropanoate + L-glutamate</text>
        <dbReference type="Rhea" id="RHEA:13993"/>
        <dbReference type="ChEBI" id="CHEBI:16810"/>
        <dbReference type="ChEBI" id="CHEBI:29985"/>
        <dbReference type="ChEBI" id="CHEBI:57700"/>
        <dbReference type="ChEBI" id="CHEBI:58655"/>
        <dbReference type="EC" id="2.6.1.22"/>
    </reaction>
</comment>
<evidence type="ECO:0000256" key="12">
    <source>
        <dbReference type="ARBA" id="ARBA00030857"/>
    </source>
</evidence>
<evidence type="ECO:0000256" key="13">
    <source>
        <dbReference type="ARBA" id="ARBA00031787"/>
    </source>
</evidence>
<dbReference type="PIRSF" id="PIRSF000521">
    <property type="entry name" value="Transaminase_4ab_Lys_Orn"/>
    <property type="match status" value="1"/>
</dbReference>
<dbReference type="EMBL" id="NQWI01000070">
    <property type="protein sequence ID" value="PDW02387.1"/>
    <property type="molecule type" value="Genomic_DNA"/>
</dbReference>
<dbReference type="OrthoDB" id="9807885at2"/>
<dbReference type="PANTHER" id="PTHR11986:SF58">
    <property type="entry name" value="LEUCINE_METHIONINE RACEMASE"/>
    <property type="match status" value="1"/>
</dbReference>
<sequence length="447" mass="48002">MPTPPETIYGSAYMPTDVPGPQARALVERDAQVLAPVGRVYPLVVERALGCEVWDVDGQRYLDMNAGIAVLAAGHCHPRLVEVATAQLNRFTHMAGTDFYNEPMVRAAEKLVSLMPGGQDWQVFFTNSGTEAVEACVKLARYVTGRQNIIGFYRAFHGRSYGSLALTASKPRQREGFFPMLPGSFHALYPNCGHCPINLHHPECGLACLDFIEQTLFTCTTPPSEVAAIIIEPIQGEGGYVVPPLGTLAKLRELCDRHGILLICDEVQSGVGRTGKLWAFEHEGIVPDIVASAKGLGGGLPLGAMLARRALASQWKPGAHGNTYGGNGLTCAVTYELLCMVEEELMANAARVGAHLLAQLSALQQRFPVIGAVRGRGLMLGVELIDPASGAPASELANRLMVEAFRKGLLILTCGTSTIRFCPPLILTQAQADEAVERFALALEALC</sequence>